<sequence>MDRPQPLEAWREDIGIARGWIDALQCEGLIDEATFRALDAEIDAAVAKWDGVAPE</sequence>
<protein>
    <submittedName>
        <fullName evidence="1">Uncharacterized protein</fullName>
    </submittedName>
</protein>
<keyword evidence="1" id="KW-0614">Plasmid</keyword>
<evidence type="ECO:0000313" key="1">
    <source>
        <dbReference type="EMBL" id="QMV81822.1"/>
    </source>
</evidence>
<name>A0A7G5F6E7_9PSED</name>
<organism evidence="1">
    <name type="scientific">Pseudomonas asiatica</name>
    <dbReference type="NCBI Taxonomy" id="2219225"/>
    <lineage>
        <taxon>Bacteria</taxon>
        <taxon>Pseudomonadati</taxon>
        <taxon>Pseudomonadota</taxon>
        <taxon>Gammaproteobacteria</taxon>
        <taxon>Pseudomonadales</taxon>
        <taxon>Pseudomonadaceae</taxon>
        <taxon>Pseudomonas</taxon>
    </lineage>
</organism>
<dbReference type="AlphaFoldDB" id="A0A7G5F6E7"/>
<gene>
    <name evidence="1" type="ORF">BA7816_12</name>
</gene>
<dbReference type="EMBL" id="MN240297">
    <property type="protein sequence ID" value="QMV81822.1"/>
    <property type="molecule type" value="Genomic_DNA"/>
</dbReference>
<proteinExistence type="predicted"/>
<geneLocation type="plasmid" evidence="1">
    <name>pBA7816</name>
</geneLocation>
<dbReference type="RefSeq" id="WP_024126001.1">
    <property type="nucleotide sequence ID" value="NZ_MN240297.1"/>
</dbReference>
<accession>A0A7G5F6E7</accession>
<reference evidence="1" key="1">
    <citation type="submission" date="2019-07" db="EMBL/GenBank/DDBJ databases">
        <title>Pseudomonas putida group as reservoir of Tn402-like transposons harboring blaVIM-2 gene.</title>
        <authorList>
            <person name="Brovedan M."/>
            <person name="Marchiaro P."/>
            <person name="Pasteran F."/>
            <person name="Corso A."/>
            <person name="Viale A."/>
            <person name="Limansky A."/>
        </authorList>
    </citation>
    <scope>NUCLEOTIDE SEQUENCE</scope>
    <source>
        <strain evidence="1">BA7816</strain>
        <plasmid evidence="1">pBA7816</plasmid>
    </source>
</reference>